<dbReference type="PROSITE" id="PS50077">
    <property type="entry name" value="HEAT_REPEAT"/>
    <property type="match status" value="1"/>
</dbReference>
<comment type="caution">
    <text evidence="7">The sequence shown here is derived from an EMBL/GenBank/DDBJ whole genome shotgun (WGS) entry which is preliminary data.</text>
</comment>
<evidence type="ECO:0000256" key="1">
    <source>
        <dbReference type="ARBA" id="ARBA00022549"/>
    </source>
</evidence>
<name>A0ABS5Y5M2_9CYAN</name>
<evidence type="ECO:0000313" key="7">
    <source>
        <dbReference type="EMBL" id="MBT9313152.1"/>
    </source>
</evidence>
<evidence type="ECO:0000259" key="6">
    <source>
        <dbReference type="SMART" id="SM01349"/>
    </source>
</evidence>
<dbReference type="Gene3D" id="1.25.10.10">
    <property type="entry name" value="Leucine-rich Repeat Variant"/>
    <property type="match status" value="10"/>
</dbReference>
<protein>
    <submittedName>
        <fullName evidence="7">HEAT repeat domain-containing protein</fullName>
    </submittedName>
</protein>
<evidence type="ECO:0000256" key="5">
    <source>
        <dbReference type="SAM" id="SignalP"/>
    </source>
</evidence>
<dbReference type="InterPro" id="IPR021133">
    <property type="entry name" value="HEAT_type_2"/>
</dbReference>
<dbReference type="SUPFAM" id="SSF48371">
    <property type="entry name" value="ARM repeat"/>
    <property type="match status" value="4"/>
</dbReference>
<keyword evidence="3" id="KW-0605">Phycobilisome</keyword>
<dbReference type="InterPro" id="IPR027417">
    <property type="entry name" value="P-loop_NTPase"/>
</dbReference>
<dbReference type="Pfam" id="PF00931">
    <property type="entry name" value="NB-ARC"/>
    <property type="match status" value="1"/>
</dbReference>
<feature type="signal peptide" evidence="5">
    <location>
        <begin position="1"/>
        <end position="32"/>
    </location>
</feature>
<dbReference type="SUPFAM" id="SSF52540">
    <property type="entry name" value="P-loop containing nucleoside triphosphate hydrolases"/>
    <property type="match status" value="1"/>
</dbReference>
<dbReference type="InterPro" id="IPR004155">
    <property type="entry name" value="PBS_lyase_HEAT"/>
</dbReference>
<dbReference type="Gene3D" id="3.40.50.300">
    <property type="entry name" value="P-loop containing nucleotide triphosphate hydrolases"/>
    <property type="match status" value="1"/>
</dbReference>
<dbReference type="Proteomes" id="UP001196661">
    <property type="component" value="Unassembled WGS sequence"/>
</dbReference>
<dbReference type="InterPro" id="IPR002182">
    <property type="entry name" value="NB-ARC"/>
</dbReference>
<evidence type="ECO:0000313" key="8">
    <source>
        <dbReference type="Proteomes" id="UP001196661"/>
    </source>
</evidence>
<feature type="domain" description="TOG" evidence="6">
    <location>
        <begin position="728"/>
        <end position="935"/>
    </location>
</feature>
<evidence type="ECO:0000256" key="2">
    <source>
        <dbReference type="ARBA" id="ARBA00022737"/>
    </source>
</evidence>
<dbReference type="PANTHER" id="PTHR12697:SF5">
    <property type="entry name" value="DEOXYHYPUSINE HYDROXYLASE"/>
    <property type="match status" value="1"/>
</dbReference>
<dbReference type="PANTHER" id="PTHR12697">
    <property type="entry name" value="PBS LYASE HEAT-LIKE PROTEIN"/>
    <property type="match status" value="1"/>
</dbReference>
<accession>A0ABS5Y5M2</accession>
<dbReference type="SMART" id="SM01349">
    <property type="entry name" value="TOG"/>
    <property type="match status" value="1"/>
</dbReference>
<keyword evidence="2" id="KW-0677">Repeat</keyword>
<organism evidence="7 8">
    <name type="scientific">Leptothoe kymatousa TAU-MAC 1615</name>
    <dbReference type="NCBI Taxonomy" id="2364775"/>
    <lineage>
        <taxon>Bacteria</taxon>
        <taxon>Bacillati</taxon>
        <taxon>Cyanobacteriota</taxon>
        <taxon>Cyanophyceae</taxon>
        <taxon>Nodosilineales</taxon>
        <taxon>Cymatolegaceae</taxon>
        <taxon>Leptothoe</taxon>
        <taxon>Leptothoe kymatousa</taxon>
    </lineage>
</organism>
<keyword evidence="5" id="KW-0732">Signal</keyword>
<keyword evidence="1" id="KW-0042">Antenna complex</keyword>
<dbReference type="InterPro" id="IPR054589">
    <property type="entry name" value="NCH4"/>
</dbReference>
<dbReference type="InterPro" id="IPR034085">
    <property type="entry name" value="TOG"/>
</dbReference>
<proteinExistence type="predicted"/>
<dbReference type="Pfam" id="PF13646">
    <property type="entry name" value="HEAT_2"/>
    <property type="match status" value="4"/>
</dbReference>
<dbReference type="SMART" id="SM00567">
    <property type="entry name" value="EZ_HEAT"/>
    <property type="match status" value="14"/>
</dbReference>
<comment type="function">
    <text evidence="4">Catalyzes the hydroxylation of the N(6)-(4-aminobutyl)-L-lysine intermediate produced by deoxyhypusine synthase/DHPS on a critical lysine of the eukaryotic translation initiation factor 5A/eIF-5A. This is the second step of the post-translational modification of that lysine into an unusual amino acid residue named hypusine. Hypusination is unique to mature eIF-5A factor and is essential for its function.</text>
</comment>
<feature type="chain" id="PRO_5045837201" evidence="5">
    <location>
        <begin position="33"/>
        <end position="2453"/>
    </location>
</feature>
<keyword evidence="8" id="KW-1185">Reference proteome</keyword>
<dbReference type="EMBL" id="JADOER010000011">
    <property type="protein sequence ID" value="MBT9313152.1"/>
    <property type="molecule type" value="Genomic_DNA"/>
</dbReference>
<dbReference type="RefSeq" id="WP_215619033.1">
    <property type="nucleotide sequence ID" value="NZ_JADOER010000011.1"/>
</dbReference>
<reference evidence="7 8" key="1">
    <citation type="journal article" date="2021" name="Mar. Drugs">
        <title>Genome Reduction and Secondary Metabolism of the Marine Sponge-Associated Cyanobacterium Leptothoe.</title>
        <authorList>
            <person name="Konstantinou D."/>
            <person name="Popin R.V."/>
            <person name="Fewer D.P."/>
            <person name="Sivonen K."/>
            <person name="Gkelis S."/>
        </authorList>
    </citation>
    <scope>NUCLEOTIDE SEQUENCE [LARGE SCALE GENOMIC DNA]</scope>
    <source>
        <strain evidence="7 8">TAU-MAC 1615</strain>
    </source>
</reference>
<dbReference type="InterPro" id="IPR016024">
    <property type="entry name" value="ARM-type_fold"/>
</dbReference>
<sequence>MPQRLKTIFLLNYRGLALSVFSALFLASGSYAQPNSTPGTTSSSVSQAVQQSQPSTDIVFDWFKENWIAILPILTLSGVSIAYLSILWKRPLWLLHLPAQFSIPSTQITLTPDIVLWLKYRPKVLDAWVDVRIEQALTEFESRTTVEERLIHISLPVSVDRKTNPQLTAEDLQTFCKRQLFRLVIVGEGGIGKTSLACQIAKWSMAEVQEERICAHRMIPVLIEEELDGTLLDAITLQIRNLRNDEKPVSEELLNQLLEKRRVLVIVDHLSEMSEKTRKAVRYKDPKSPVNALIVTSRLEDILGREVTQTTIKPQRVSGKQLSIFMDDYLKAKDQRELFEDEDYFDALRRLSQLVTEEKEITVLLARLYADQMISVVQDQFINDLPTNITDLILSYLNELNRNVQDGRLDDTKVQQNAKVTAWECLKNTLKPETANREQVIEKLLLLKGDNNFAQEQAKNALDYLEKPLSLIRTISPAKTRIRFTLDPLAEYLAALHLVERLRDNENDWQAFFQEIYAKSNSLEEIQGFLLALRNCCEAESGSSFRVPESIIQRLEQLAGLDPEVLATERLRRRIRRLMSDLSVAEPEDRQRAAREIGKIGADAKDALTALIKTAQDLDGDVRASAIQSIGKLGQSSELVVHTLMQASEDTEPHVRAQAVSALVELSVVSNSTQMRFLELLGDADIKVQTIAILGLEAAGKADEATLKGLRQMLESSSSSICLQAAKTLMSLEQSDRLIIQAIINQLDDEDYRVRIHAAELIGELDSGSDLLDSLETVLEKLEYLLNDRAPGVRTSAAKALIKLDQESEFSIKGLLALLKDTNANVRSDAAQKLGILNNGSREVVEELEGLLNDKDYQVRASAAEALGKLDRSLPSVLEKLTLLLDDKYPEVQSSAAEALGNLGNSAKYIIERLLSLLKNKNQDVQISAICALGKLHNIAPLILQSLTEFLDDANPNIRFQAASALLKLEQTSSKVVDVLCEQLLNGTADNRLQASELLGAENVLSGQLILVFLEAIQDKDIRIQSQSAYALAELKCGSASLINTLIQLLKSEDFKIVEKSIQALGKLGSLAKDCSGELLYFLDTNLSEFNEEEVENLRYEAREALIEIGSVSEGIIHKLFELFSGKDEDLRRDASKILESILEQSDIALNKILKLLENSSFELVKDASNIIDSFSFNSMAPRIKRKLEDFLVPLMLSRKDIITTSISTYFLVKFELVSDLVISEISGFIEDGDYGLPTQILEYLNESGDSELEDSLDVIVAAIAHLLRENDESKSQLEYIFRAITREAYLILEKRIFKLFKSENLWIQESVSLILLSNAIPIDKSKILEIVPSIIEVFSDIKKITESNLFQDLAKKEELKEAILSIRKTQDKELQVKCIKLLLELDTLFEERAVTELTPLLEEDYIVRVEVFSILQNLYNSSGRVLPLLGSLLKELTDKYTQRYTYFTSQKVKYIYMLLECLNELNYSFSELEKQNLSYILVKIFDRTVGFGIPSYGEYRNYFECMNWLKVVTKNNLSSELIVQRTLRLTETSVNTSLRCQAIDALGEIARGFEQVFTKLLFLISYEDDHVRHRIIRTIGNLYIDSDIVLNNCLSLSTDKDPYVRYFGVSSIGRFGKKPKKILTGLEILLSDEDIHVRLISAQTLLRSSVLNRTVINTLIELICDEDNNNFVRTHAIRQLCGSKEIGIHYKAKLCSLLSDKEISVRLQAAQSLLELGITEKKVVNTLLNISLTKNEEIISERTQAIKAIGSLEELENVEFETLLPLLDAEDVSIRIEVAKVLLPKKQYQELAINTLLSVVNDVDLDSRYDAIEALGELQSASNKVSSNLIEVLNDSDIYIRVVATETLIALNKVSQPVIDVLASLLKHETSWIRRSAIDSIGKLKDTPNEEILVILKSYCLEDDWHHESLESLYQLSVHSDIVELDLKSILNTDNADIQRDFIRILENYLEEGKIKETWISQLIPVAYGTDEDCRRDAISALYEATKTSDFASQQFVSLLKSNNISVIQTVCETLYDLKERPPESLLKTFRRLIADDNLLVSSISAYFLVLFGVDAPVANLLKRYLIEENYEVPEQVLILQENLQNGLDFIIAAVADLMENDDATIRESTLKILESIETSLPPLIGRMFGILEEDESYLVDDIRKILIALKVEPTAFLEKKVNLIALDTSEESVNYNAISTLGEFSRLSDLAANSLYSAMEKAYDKTLSLSIEGSFEEAEEYFSLAGEYFQALIEDHTSGTEFISKKFHLLLDNQNLLIQGIAAYGLLKMDANLDSIVEKLRLFIARQFYDLPLQFPDGSGIVDALDLILIGLGRLLDEENLGLNLGNKVREIFTLLPDLVEQTVPRLQGLLASEERSIYRSYKSSTNILVQIDLSIPSEQIVNLLIPLLKDESSEKRVFIVGALEQLNYVSETVVHELSELLWDEDQAVRDKAINAITTLKGVSKVEAMLI</sequence>
<dbReference type="Pfam" id="PF22731">
    <property type="entry name" value="NCH4"/>
    <property type="match status" value="1"/>
</dbReference>
<gene>
    <name evidence="7" type="ORF">IXB28_13115</name>
</gene>
<dbReference type="InterPro" id="IPR011989">
    <property type="entry name" value="ARM-like"/>
</dbReference>
<evidence type="ECO:0000256" key="4">
    <source>
        <dbReference type="ARBA" id="ARBA00045876"/>
    </source>
</evidence>
<evidence type="ECO:0000256" key="3">
    <source>
        <dbReference type="ARBA" id="ARBA00022738"/>
    </source>
</evidence>